<evidence type="ECO:0000313" key="3">
    <source>
        <dbReference type="Proteomes" id="UP001321473"/>
    </source>
</evidence>
<evidence type="ECO:0000256" key="1">
    <source>
        <dbReference type="SAM" id="MobiDB-lite"/>
    </source>
</evidence>
<proteinExistence type="predicted"/>
<dbReference type="AlphaFoldDB" id="A0AAQ4EHY3"/>
<sequence length="103" mass="11520">MDADALRVVIDDQETSVFHIVDENGARVRQGNGYAYSTPNGSVVTLVFADDASAGRDHTQQDKAPEMESSIPGPELWPPRKARFLIGKYKELKEQVRRKGGFW</sequence>
<name>A0AAQ4EHY3_AMBAM</name>
<comment type="caution">
    <text evidence="2">The sequence shown here is derived from an EMBL/GenBank/DDBJ whole genome shotgun (WGS) entry which is preliminary data.</text>
</comment>
<feature type="region of interest" description="Disordered" evidence="1">
    <location>
        <begin position="54"/>
        <end position="78"/>
    </location>
</feature>
<organism evidence="2 3">
    <name type="scientific">Amblyomma americanum</name>
    <name type="common">Lone star tick</name>
    <dbReference type="NCBI Taxonomy" id="6943"/>
    <lineage>
        <taxon>Eukaryota</taxon>
        <taxon>Metazoa</taxon>
        <taxon>Ecdysozoa</taxon>
        <taxon>Arthropoda</taxon>
        <taxon>Chelicerata</taxon>
        <taxon>Arachnida</taxon>
        <taxon>Acari</taxon>
        <taxon>Parasitiformes</taxon>
        <taxon>Ixodida</taxon>
        <taxon>Ixodoidea</taxon>
        <taxon>Ixodidae</taxon>
        <taxon>Amblyomminae</taxon>
        <taxon>Amblyomma</taxon>
    </lineage>
</organism>
<gene>
    <name evidence="2" type="ORF">V5799_011101</name>
</gene>
<evidence type="ECO:0000313" key="2">
    <source>
        <dbReference type="EMBL" id="KAK8774366.1"/>
    </source>
</evidence>
<protein>
    <submittedName>
        <fullName evidence="2">Uncharacterized protein</fullName>
    </submittedName>
</protein>
<accession>A0AAQ4EHY3</accession>
<keyword evidence="3" id="KW-1185">Reference proteome</keyword>
<reference evidence="2 3" key="1">
    <citation type="journal article" date="2023" name="Arcadia Sci">
        <title>De novo assembly of a long-read Amblyomma americanum tick genome.</title>
        <authorList>
            <person name="Chou S."/>
            <person name="Poskanzer K.E."/>
            <person name="Rollins M."/>
            <person name="Thuy-Boun P.S."/>
        </authorList>
    </citation>
    <scope>NUCLEOTIDE SEQUENCE [LARGE SCALE GENOMIC DNA]</scope>
    <source>
        <strain evidence="2">F_SG_1</strain>
        <tissue evidence="2">Salivary glands</tissue>
    </source>
</reference>
<dbReference type="Proteomes" id="UP001321473">
    <property type="component" value="Unassembled WGS sequence"/>
</dbReference>
<feature type="compositionally biased region" description="Basic and acidic residues" evidence="1">
    <location>
        <begin position="54"/>
        <end position="66"/>
    </location>
</feature>
<dbReference type="EMBL" id="JARKHS020015482">
    <property type="protein sequence ID" value="KAK8774366.1"/>
    <property type="molecule type" value="Genomic_DNA"/>
</dbReference>